<keyword evidence="1" id="KW-0732">Signal</keyword>
<feature type="signal peptide" evidence="1">
    <location>
        <begin position="1"/>
        <end position="27"/>
    </location>
</feature>
<gene>
    <name evidence="2" type="ORF">A3B90_02565</name>
</gene>
<dbReference type="Pfam" id="PF14885">
    <property type="entry name" value="GHL15"/>
    <property type="match status" value="1"/>
</dbReference>
<dbReference type="InterPro" id="IPR029455">
    <property type="entry name" value="GHL15"/>
</dbReference>
<dbReference type="AlphaFoldDB" id="A0A1F6M3K9"/>
<comment type="caution">
    <text evidence="2">The sequence shown here is derived from an EMBL/GenBank/DDBJ whole genome shotgun (WGS) entry which is preliminary data.</text>
</comment>
<feature type="chain" id="PRO_5009525524" evidence="1">
    <location>
        <begin position="28"/>
        <end position="653"/>
    </location>
</feature>
<dbReference type="PROSITE" id="PS51257">
    <property type="entry name" value="PROKAR_LIPOPROTEIN"/>
    <property type="match status" value="1"/>
</dbReference>
<evidence type="ECO:0000256" key="1">
    <source>
        <dbReference type="SAM" id="SignalP"/>
    </source>
</evidence>
<dbReference type="Proteomes" id="UP000178742">
    <property type="component" value="Unassembled WGS sequence"/>
</dbReference>
<evidence type="ECO:0000313" key="2">
    <source>
        <dbReference type="EMBL" id="OGH66242.1"/>
    </source>
</evidence>
<sequence>MKKIYFLTGIALGLTLGACLAPNFAFARNFTSTKNKAVSVFADQLPVQEMNDAQIRFVSEHYVGTQKLYKNQIEKIRAYNPNFLMLHYRLAEAAGEVPAIAHDSEADGSVNANVFSGEEWDKNLQQKDWFIRDIAGNRIKNSEWNWYPFDLARSNDLRNQIADYWASRVKKEVVATDSDGVFADSYGILFGPWFPDSAPKYAYDSNWNIDIDAAKSWLTNSLVPYSDRVWTSLKTANIPYIPNCGQLITSWDTIENYTHSDGCMIEGFTGFETSITNVDDWKLEMNNILSLANKGKITIAQSDFIGVENFARRSFIVGSYLISKGEKSYVNMFHSQNGGLAFQWFPEYDVDLGSFTDMPQNVNELAWNGVYRRDFEHGFVLVNPDAAPKTITFDRAYSLASFARGGNVEKDAAPPGSVNYGSVSSVIIPAQSAVFLLDNIVNSPRVDVSACPLATDQAYRTRNSSAVYYVDLDCKKRPFKNATIFFTYFDSWSDVKLTGSKFLGQIPNHELGFMPLGPKYDPKYGALVKTVNDARVYFLLNGKKYWVMSEEIFNNLNYKWTWIEDIDQRLLDKYPSGGEMKSALHHLDGTIVKYAGSPRVYVLTNGKKKHIPNEASFNALGYRWDRIVVIPDSESYPDEVDSNAYTPIRIYAK</sequence>
<dbReference type="STRING" id="1798676.A3B90_02565"/>
<name>A0A1F6M3K9_9BACT</name>
<protein>
    <submittedName>
        <fullName evidence="2">Uncharacterized protein</fullName>
    </submittedName>
</protein>
<organism evidence="2 3">
    <name type="scientific">Candidatus Magasanikbacteria bacterium RIFCSPHIGHO2_02_FULL_41_13</name>
    <dbReference type="NCBI Taxonomy" id="1798676"/>
    <lineage>
        <taxon>Bacteria</taxon>
        <taxon>Candidatus Magasanikiibacteriota</taxon>
    </lineage>
</organism>
<reference evidence="2 3" key="1">
    <citation type="journal article" date="2016" name="Nat. Commun.">
        <title>Thousands of microbial genomes shed light on interconnected biogeochemical processes in an aquifer system.</title>
        <authorList>
            <person name="Anantharaman K."/>
            <person name="Brown C.T."/>
            <person name="Hug L.A."/>
            <person name="Sharon I."/>
            <person name="Castelle C.J."/>
            <person name="Probst A.J."/>
            <person name="Thomas B.C."/>
            <person name="Singh A."/>
            <person name="Wilkins M.J."/>
            <person name="Karaoz U."/>
            <person name="Brodie E.L."/>
            <person name="Williams K.H."/>
            <person name="Hubbard S.S."/>
            <person name="Banfield J.F."/>
        </authorList>
    </citation>
    <scope>NUCLEOTIDE SEQUENCE [LARGE SCALE GENOMIC DNA]</scope>
</reference>
<evidence type="ECO:0000313" key="3">
    <source>
        <dbReference type="Proteomes" id="UP000178742"/>
    </source>
</evidence>
<proteinExistence type="predicted"/>
<dbReference type="EMBL" id="MFPX01000023">
    <property type="protein sequence ID" value="OGH66242.1"/>
    <property type="molecule type" value="Genomic_DNA"/>
</dbReference>
<accession>A0A1F6M3K9</accession>